<name>A0A512NJA0_9HYPH</name>
<dbReference type="InterPro" id="IPR002347">
    <property type="entry name" value="SDR_fam"/>
</dbReference>
<dbReference type="PRINTS" id="PR00081">
    <property type="entry name" value="GDHRDH"/>
</dbReference>
<reference evidence="4 5" key="1">
    <citation type="submission" date="2019-07" db="EMBL/GenBank/DDBJ databases">
        <title>Whole genome shotgun sequence of Reyranella soli NBRC 108950.</title>
        <authorList>
            <person name="Hosoyama A."/>
            <person name="Uohara A."/>
            <person name="Ohji S."/>
            <person name="Ichikawa N."/>
        </authorList>
    </citation>
    <scope>NUCLEOTIDE SEQUENCE [LARGE SCALE GENOMIC DNA]</scope>
    <source>
        <strain evidence="4 5">NBRC 108950</strain>
    </source>
</reference>
<dbReference type="GO" id="GO:0016616">
    <property type="term" value="F:oxidoreductase activity, acting on the CH-OH group of donors, NAD or NADP as acceptor"/>
    <property type="evidence" value="ECO:0007669"/>
    <property type="project" value="UniProtKB-ARBA"/>
</dbReference>
<dbReference type="CDD" id="cd05233">
    <property type="entry name" value="SDR_c"/>
    <property type="match status" value="1"/>
</dbReference>
<dbReference type="PRINTS" id="PR00080">
    <property type="entry name" value="SDRFAMILY"/>
</dbReference>
<evidence type="ECO:0000256" key="1">
    <source>
        <dbReference type="ARBA" id="ARBA00006484"/>
    </source>
</evidence>
<dbReference type="PANTHER" id="PTHR42760">
    <property type="entry name" value="SHORT-CHAIN DEHYDROGENASES/REDUCTASES FAMILY MEMBER"/>
    <property type="match status" value="1"/>
</dbReference>
<feature type="domain" description="Ketoreductase" evidence="3">
    <location>
        <begin position="4"/>
        <end position="177"/>
    </location>
</feature>
<dbReference type="InterPro" id="IPR020904">
    <property type="entry name" value="Sc_DH/Rdtase_CS"/>
</dbReference>
<organism evidence="4 5">
    <name type="scientific">Reyranella soli</name>
    <dbReference type="NCBI Taxonomy" id="1230389"/>
    <lineage>
        <taxon>Bacteria</taxon>
        <taxon>Pseudomonadati</taxon>
        <taxon>Pseudomonadota</taxon>
        <taxon>Alphaproteobacteria</taxon>
        <taxon>Hyphomicrobiales</taxon>
        <taxon>Reyranellaceae</taxon>
        <taxon>Reyranella</taxon>
    </lineage>
</organism>
<dbReference type="Proteomes" id="UP000321058">
    <property type="component" value="Unassembled WGS sequence"/>
</dbReference>
<comment type="similarity">
    <text evidence="1">Belongs to the short-chain dehydrogenases/reductases (SDR) family.</text>
</comment>
<accession>A0A512NJA0</accession>
<dbReference type="InterPro" id="IPR036291">
    <property type="entry name" value="NAD(P)-bd_dom_sf"/>
</dbReference>
<sequence length="242" mass="25092">MSQSTAIVTGASGGIGAAIAKAMLERGYHVVSLALDKPDWSHPQLESRAVDLFDSKATAEVATEVAREHRVTHIVHNAGVIRPNPVEQAKAHDIAALAQLHLGAPLTLLSAVLPGMKEAGFGRVVLISSRAALGAQGRTAYSATKAGIIGMGRTWALELAPHGITVNMVAPGPIQGTHMFHEIVPAGSERETALANAIPMKRLGKPEDVANAVLFFASAESSFVTGQVLYVCGGASVGTLVI</sequence>
<proteinExistence type="inferred from homology"/>
<comment type="caution">
    <text evidence="4">The sequence shown here is derived from an EMBL/GenBank/DDBJ whole genome shotgun (WGS) entry which is preliminary data.</text>
</comment>
<dbReference type="EMBL" id="BKAJ01000116">
    <property type="protein sequence ID" value="GEP59016.1"/>
    <property type="molecule type" value="Genomic_DNA"/>
</dbReference>
<evidence type="ECO:0000313" key="4">
    <source>
        <dbReference type="EMBL" id="GEP59016.1"/>
    </source>
</evidence>
<dbReference type="OrthoDB" id="9779623at2"/>
<dbReference type="PANTHER" id="PTHR42760:SF129">
    <property type="entry name" value="OXIDOREDUCTASE"/>
    <property type="match status" value="1"/>
</dbReference>
<dbReference type="AlphaFoldDB" id="A0A512NJA0"/>
<gene>
    <name evidence="4" type="ORF">RSO01_61820</name>
</gene>
<dbReference type="InterPro" id="IPR057326">
    <property type="entry name" value="KR_dom"/>
</dbReference>
<evidence type="ECO:0000313" key="5">
    <source>
        <dbReference type="Proteomes" id="UP000321058"/>
    </source>
</evidence>
<evidence type="ECO:0000259" key="3">
    <source>
        <dbReference type="SMART" id="SM00822"/>
    </source>
</evidence>
<dbReference type="Gene3D" id="3.40.50.720">
    <property type="entry name" value="NAD(P)-binding Rossmann-like Domain"/>
    <property type="match status" value="1"/>
</dbReference>
<protein>
    <submittedName>
        <fullName evidence="4">3-oxoacyl-ACP reductase</fullName>
    </submittedName>
</protein>
<keyword evidence="5" id="KW-1185">Reference proteome</keyword>
<dbReference type="SMART" id="SM00822">
    <property type="entry name" value="PKS_KR"/>
    <property type="match status" value="1"/>
</dbReference>
<dbReference type="RefSeq" id="WP_147154391.1">
    <property type="nucleotide sequence ID" value="NZ_BKAJ01000116.1"/>
</dbReference>
<dbReference type="GO" id="GO:0030497">
    <property type="term" value="P:fatty acid elongation"/>
    <property type="evidence" value="ECO:0007669"/>
    <property type="project" value="TreeGrafter"/>
</dbReference>
<dbReference type="Pfam" id="PF13561">
    <property type="entry name" value="adh_short_C2"/>
    <property type="match status" value="1"/>
</dbReference>
<keyword evidence="2" id="KW-0560">Oxidoreductase</keyword>
<dbReference type="SUPFAM" id="SSF51735">
    <property type="entry name" value="NAD(P)-binding Rossmann-fold domains"/>
    <property type="match status" value="1"/>
</dbReference>
<dbReference type="PROSITE" id="PS00061">
    <property type="entry name" value="ADH_SHORT"/>
    <property type="match status" value="1"/>
</dbReference>
<evidence type="ECO:0000256" key="2">
    <source>
        <dbReference type="ARBA" id="ARBA00023002"/>
    </source>
</evidence>
<dbReference type="FunFam" id="3.40.50.720:FF:000173">
    <property type="entry name" value="3-oxoacyl-[acyl-carrier protein] reductase"/>
    <property type="match status" value="1"/>
</dbReference>